<dbReference type="EMBL" id="JAOB01000030">
    <property type="protein sequence ID" value="EUA56372.1"/>
    <property type="molecule type" value="Genomic_DNA"/>
</dbReference>
<dbReference type="PATRIC" id="fig|1299334.3.peg.3033"/>
<evidence type="ECO:0000313" key="2">
    <source>
        <dbReference type="EMBL" id="EUA56372.1"/>
    </source>
</evidence>
<reference evidence="2" key="1">
    <citation type="submission" date="2014-01" db="EMBL/GenBank/DDBJ databases">
        <authorList>
            <person name="Brown-Elliot B."/>
            <person name="Wallace R."/>
            <person name="Lenaerts A."/>
            <person name="Ordway D."/>
            <person name="DeGroote M.A."/>
            <person name="Parker T."/>
            <person name="Sizemore C."/>
            <person name="Tallon L.J."/>
            <person name="Sadzewicz L.K."/>
            <person name="Sengamalay N."/>
            <person name="Fraser C.M."/>
            <person name="Hine E."/>
            <person name="Shefchek K.A."/>
            <person name="Das S.P."/>
            <person name="Tettelin H."/>
        </authorList>
    </citation>
    <scope>NUCLEOTIDE SEQUENCE [LARGE SCALE GENOMIC DNA]</scope>
    <source>
        <strain evidence="2">4042</strain>
    </source>
</reference>
<dbReference type="PROSITE" id="PS50846">
    <property type="entry name" value="HMA_2"/>
    <property type="match status" value="1"/>
</dbReference>
<proteinExistence type="predicted"/>
<dbReference type="InterPro" id="IPR036163">
    <property type="entry name" value="HMA_dom_sf"/>
</dbReference>
<gene>
    <name evidence="2" type="ORF">I553_2704</name>
</gene>
<organism evidence="2">
    <name type="scientific">Mycobacterium xenopi 4042</name>
    <dbReference type="NCBI Taxonomy" id="1299334"/>
    <lineage>
        <taxon>Bacteria</taxon>
        <taxon>Bacillati</taxon>
        <taxon>Actinomycetota</taxon>
        <taxon>Actinomycetes</taxon>
        <taxon>Mycobacteriales</taxon>
        <taxon>Mycobacteriaceae</taxon>
        <taxon>Mycobacterium</taxon>
    </lineage>
</organism>
<sequence>MDEGRAVAIEETVGNLSGVRTVRVYPRTASVVIRYWPERCDTGAVLSAITEVERSPAASEPAPVSRSADIGNGGIVGKVVGGIGGCCWACTVTSQKLRRRSRGYERR</sequence>
<comment type="caution">
    <text evidence="2">The sequence shown here is derived from an EMBL/GenBank/DDBJ whole genome shotgun (WGS) entry which is preliminary data.</text>
</comment>
<dbReference type="InterPro" id="IPR006121">
    <property type="entry name" value="HMA_dom"/>
</dbReference>
<feature type="domain" description="HMA" evidence="1">
    <location>
        <begin position="1"/>
        <end position="57"/>
    </location>
</feature>
<dbReference type="AlphaFoldDB" id="X8CJ19"/>
<accession>X8CJ19</accession>
<dbReference type="GO" id="GO:0046872">
    <property type="term" value="F:metal ion binding"/>
    <property type="evidence" value="ECO:0007669"/>
    <property type="project" value="InterPro"/>
</dbReference>
<evidence type="ECO:0000259" key="1">
    <source>
        <dbReference type="PROSITE" id="PS50846"/>
    </source>
</evidence>
<protein>
    <recommendedName>
        <fullName evidence="1">HMA domain-containing protein</fullName>
    </recommendedName>
</protein>
<name>X8CJ19_MYCXE</name>
<dbReference type="SUPFAM" id="SSF55008">
    <property type="entry name" value="HMA, heavy metal-associated domain"/>
    <property type="match status" value="1"/>
</dbReference>